<evidence type="ECO:0008006" key="4">
    <source>
        <dbReference type="Google" id="ProtNLM"/>
    </source>
</evidence>
<reference evidence="3" key="2">
    <citation type="submission" date="2013-04" db="EMBL/GenBank/DDBJ databases">
        <title>Genomic mechanisms accounting for the adaptation to parasitism in nematode-trapping fungi.</title>
        <authorList>
            <person name="Ahren D.G."/>
        </authorList>
    </citation>
    <scope>NUCLEOTIDE SEQUENCE [LARGE SCALE GENOMIC DNA]</scope>
    <source>
        <strain evidence="3">CBS 200.50</strain>
    </source>
</reference>
<dbReference type="EMBL" id="AQGS01000132">
    <property type="protein sequence ID" value="EPS41902.1"/>
    <property type="molecule type" value="Genomic_DNA"/>
</dbReference>
<gene>
    <name evidence="2" type="ORF">H072_4121</name>
</gene>
<evidence type="ECO:0000256" key="1">
    <source>
        <dbReference type="SAM" id="Phobius"/>
    </source>
</evidence>
<keyword evidence="1" id="KW-0812">Transmembrane</keyword>
<feature type="transmembrane region" description="Helical" evidence="1">
    <location>
        <begin position="25"/>
        <end position="48"/>
    </location>
</feature>
<comment type="caution">
    <text evidence="2">The sequence shown here is derived from an EMBL/GenBank/DDBJ whole genome shotgun (WGS) entry which is preliminary data.</text>
</comment>
<dbReference type="Proteomes" id="UP000015100">
    <property type="component" value="Unassembled WGS sequence"/>
</dbReference>
<reference evidence="2 3" key="1">
    <citation type="journal article" date="2013" name="PLoS Genet.">
        <title>Genomic mechanisms accounting for the adaptation to parasitism in nematode-trapping fungi.</title>
        <authorList>
            <person name="Meerupati T."/>
            <person name="Andersson K.M."/>
            <person name="Friman E."/>
            <person name="Kumar D."/>
            <person name="Tunlid A."/>
            <person name="Ahren D."/>
        </authorList>
    </citation>
    <scope>NUCLEOTIDE SEQUENCE [LARGE SCALE GENOMIC DNA]</scope>
    <source>
        <strain evidence="2 3">CBS 200.50</strain>
    </source>
</reference>
<accession>S8C2P4</accession>
<feature type="transmembrane region" description="Helical" evidence="1">
    <location>
        <begin position="95"/>
        <end position="116"/>
    </location>
</feature>
<feature type="transmembrane region" description="Helical" evidence="1">
    <location>
        <begin position="122"/>
        <end position="145"/>
    </location>
</feature>
<protein>
    <recommendedName>
        <fullName evidence="4">MARVEL domain-containing protein</fullName>
    </recommendedName>
</protein>
<organism evidence="2 3">
    <name type="scientific">Dactylellina haptotyla (strain CBS 200.50)</name>
    <name type="common">Nematode-trapping fungus</name>
    <name type="synonym">Monacrosporium haptotylum</name>
    <dbReference type="NCBI Taxonomy" id="1284197"/>
    <lineage>
        <taxon>Eukaryota</taxon>
        <taxon>Fungi</taxon>
        <taxon>Dikarya</taxon>
        <taxon>Ascomycota</taxon>
        <taxon>Pezizomycotina</taxon>
        <taxon>Orbiliomycetes</taxon>
        <taxon>Orbiliales</taxon>
        <taxon>Orbiliaceae</taxon>
        <taxon>Dactylellina</taxon>
    </lineage>
</organism>
<dbReference type="OrthoDB" id="5296560at2759"/>
<name>S8C2P4_DACHA</name>
<evidence type="ECO:0000313" key="2">
    <source>
        <dbReference type="EMBL" id="EPS41902.1"/>
    </source>
</evidence>
<keyword evidence="1" id="KW-0472">Membrane</keyword>
<dbReference type="eggNOG" id="ENOG502SSY5">
    <property type="taxonomic scope" value="Eukaryota"/>
</dbReference>
<dbReference type="AlphaFoldDB" id="S8C2P4"/>
<dbReference type="HOGENOM" id="CLU_1643642_0_0_1"/>
<keyword evidence="3" id="KW-1185">Reference proteome</keyword>
<keyword evidence="1" id="KW-1133">Transmembrane helix</keyword>
<evidence type="ECO:0000313" key="3">
    <source>
        <dbReference type="Proteomes" id="UP000015100"/>
    </source>
</evidence>
<proteinExistence type="predicted"/>
<sequence>MFNFNSWTSPQTATSWRGIGPNKPFGLILTTLFVTIITLIVTIILNITSANESGNDYGEGTGWIVMTPGPAATLLWTISCIFICRYGKFTPSIALGTYLVIALGIIAEGVVSILLYDWHEIAWLPGVFMLILGIDCIVFCGYAIAALRRQDKPKDIALDYS</sequence>
<feature type="transmembrane region" description="Helical" evidence="1">
    <location>
        <begin position="60"/>
        <end position="83"/>
    </location>
</feature>
<dbReference type="OMA" id="DWHEIAW"/>